<feature type="transmembrane region" description="Helical" evidence="1">
    <location>
        <begin position="16"/>
        <end position="38"/>
    </location>
</feature>
<organism evidence="2 3">
    <name type="scientific">Aureibacter tunicatorum</name>
    <dbReference type="NCBI Taxonomy" id="866807"/>
    <lineage>
        <taxon>Bacteria</taxon>
        <taxon>Pseudomonadati</taxon>
        <taxon>Bacteroidota</taxon>
        <taxon>Cytophagia</taxon>
        <taxon>Cytophagales</taxon>
        <taxon>Persicobacteraceae</taxon>
        <taxon>Aureibacter</taxon>
    </lineage>
</organism>
<evidence type="ECO:0000256" key="1">
    <source>
        <dbReference type="SAM" id="Phobius"/>
    </source>
</evidence>
<protein>
    <submittedName>
        <fullName evidence="2">ABC-2 type transport system permease protein</fullName>
    </submittedName>
</protein>
<dbReference type="Pfam" id="PF12040">
    <property type="entry name" value="DUF3526"/>
    <property type="match status" value="1"/>
</dbReference>
<feature type="transmembrane region" description="Helical" evidence="1">
    <location>
        <begin position="238"/>
        <end position="255"/>
    </location>
</feature>
<name>A0AAE3XU37_9BACT</name>
<dbReference type="InterPro" id="IPR021913">
    <property type="entry name" value="DUF3526"/>
</dbReference>
<keyword evidence="1" id="KW-0812">Transmembrane</keyword>
<dbReference type="PANTHER" id="PTHR43471:SF1">
    <property type="entry name" value="ABC TRANSPORTER PERMEASE PROTEIN NOSY-RELATED"/>
    <property type="match status" value="1"/>
</dbReference>
<proteinExistence type="predicted"/>
<dbReference type="AlphaFoldDB" id="A0AAE3XU37"/>
<dbReference type="PANTHER" id="PTHR43471">
    <property type="entry name" value="ABC TRANSPORTER PERMEASE"/>
    <property type="match status" value="1"/>
</dbReference>
<reference evidence="2" key="1">
    <citation type="submission" date="2023-07" db="EMBL/GenBank/DDBJ databases">
        <title>Genomic Encyclopedia of Type Strains, Phase IV (KMG-IV): sequencing the most valuable type-strain genomes for metagenomic binning, comparative biology and taxonomic classification.</title>
        <authorList>
            <person name="Goeker M."/>
        </authorList>
    </citation>
    <scope>NUCLEOTIDE SEQUENCE</scope>
    <source>
        <strain evidence="2">DSM 26174</strain>
    </source>
</reference>
<keyword evidence="3" id="KW-1185">Reference proteome</keyword>
<sequence length="470" mass="53813">MHLLIKELQSYRRNKFLLCVLFAMEALLIFSLFNSYFIHHKNLESTIEAQGKQRKEWLSQGEKHPHMAAHFGYFAYKPVSVLSFFDPGVNAYTGTYNYLEAHRQNDLQFSPVQDSGATVRFGELSVSMLLQIVLPLLIIFMGYSSVNQERSSGILKFAISQGASMRGIVYSKIFSLFISVVILLLPVFLAMLIFLFLESSFRLDALMRWGGLMLSYGLYALIIACITVIVSALNSNRMVSMIILLSIWMGAVVLSPKMITNWADLSYPLPSQHSFNQEVRESIKQGINGHNDKGERAQKLKAELLKKHNVDSVHKLPFNFQGYVMQAGEEYSSKVYDHHFHFLEAQLDKQDKMGSSASLANPFVALRNLSMAFSATDVDAHFSFQRYAENYRRDFVKQMNQDMMYSSTYGDWEYKAGHHLWEKLPAFEYQSLDMFSILKARHLELLSLLIWTLILVGSVFALSSYFKILS</sequence>
<dbReference type="Proteomes" id="UP001185092">
    <property type="component" value="Unassembled WGS sequence"/>
</dbReference>
<feature type="transmembrane region" description="Helical" evidence="1">
    <location>
        <begin position="176"/>
        <end position="197"/>
    </location>
</feature>
<feature type="transmembrane region" description="Helical" evidence="1">
    <location>
        <begin position="128"/>
        <end position="146"/>
    </location>
</feature>
<evidence type="ECO:0000313" key="2">
    <source>
        <dbReference type="EMBL" id="MDR6242025.1"/>
    </source>
</evidence>
<accession>A0AAE3XU37</accession>
<keyword evidence="1" id="KW-1133">Transmembrane helix</keyword>
<keyword evidence="1" id="KW-0472">Membrane</keyword>
<feature type="transmembrane region" description="Helical" evidence="1">
    <location>
        <begin position="209"/>
        <end position="232"/>
    </location>
</feature>
<dbReference type="EMBL" id="JAVDQD010000016">
    <property type="protein sequence ID" value="MDR6242025.1"/>
    <property type="molecule type" value="Genomic_DNA"/>
</dbReference>
<feature type="transmembrane region" description="Helical" evidence="1">
    <location>
        <begin position="445"/>
        <end position="466"/>
    </location>
</feature>
<gene>
    <name evidence="2" type="ORF">HNQ88_005112</name>
</gene>
<evidence type="ECO:0000313" key="3">
    <source>
        <dbReference type="Proteomes" id="UP001185092"/>
    </source>
</evidence>
<comment type="caution">
    <text evidence="2">The sequence shown here is derived from an EMBL/GenBank/DDBJ whole genome shotgun (WGS) entry which is preliminary data.</text>
</comment>
<dbReference type="RefSeq" id="WP_309943332.1">
    <property type="nucleotide sequence ID" value="NZ_AP025307.1"/>
</dbReference>
<dbReference type="Pfam" id="PF12730">
    <property type="entry name" value="ABC2_membrane_4"/>
    <property type="match status" value="1"/>
</dbReference>